<reference evidence="1 2" key="1">
    <citation type="submission" date="2019-06" db="EMBL/GenBank/DDBJ databases">
        <title>Draft genome sequence of the filamentous fungus Phialemoniopsis curvata isolated from diesel fuel.</title>
        <authorList>
            <person name="Varaljay V.A."/>
            <person name="Lyon W.J."/>
            <person name="Crouch A.L."/>
            <person name="Drake C.E."/>
            <person name="Hollomon J.M."/>
            <person name="Nadeau L.J."/>
            <person name="Nunn H.S."/>
            <person name="Stevenson B.S."/>
            <person name="Bojanowski C.L."/>
            <person name="Crookes-Goodson W.J."/>
        </authorList>
    </citation>
    <scope>NUCLEOTIDE SEQUENCE [LARGE SCALE GENOMIC DNA]</scope>
    <source>
        <strain evidence="1 2">D216</strain>
    </source>
</reference>
<evidence type="ECO:0000313" key="2">
    <source>
        <dbReference type="Proteomes" id="UP000319257"/>
    </source>
</evidence>
<dbReference type="GeneID" id="41975364"/>
<sequence>MDRNMMIKGAAPSSSECVIELNETEFGKVHKTVVDFTAASLRFNFEKYEASANYQVYYEAALRTGATDCDRDRSFMAGIWFTEEEYDYIKKDPDRLNSCGRNSSGAAMTVSRRLSRLMPSVLP</sequence>
<dbReference type="EMBL" id="SKBQ01000050">
    <property type="protein sequence ID" value="TPX11056.1"/>
    <property type="molecule type" value="Genomic_DNA"/>
</dbReference>
<dbReference type="Proteomes" id="UP000319257">
    <property type="component" value="Unassembled WGS sequence"/>
</dbReference>
<dbReference type="RefSeq" id="XP_030992767.1">
    <property type="nucleotide sequence ID" value="XM_031142714.1"/>
</dbReference>
<proteinExistence type="predicted"/>
<keyword evidence="2" id="KW-1185">Reference proteome</keyword>
<dbReference type="AlphaFoldDB" id="A0A507AWD6"/>
<protein>
    <submittedName>
        <fullName evidence="1">Uncharacterized protein</fullName>
    </submittedName>
</protein>
<gene>
    <name evidence="1" type="ORF">E0L32_007917</name>
</gene>
<name>A0A507AWD6_9PEZI</name>
<dbReference type="InParanoid" id="A0A507AWD6"/>
<accession>A0A507AWD6</accession>
<evidence type="ECO:0000313" key="1">
    <source>
        <dbReference type="EMBL" id="TPX11056.1"/>
    </source>
</evidence>
<comment type="caution">
    <text evidence="1">The sequence shown here is derived from an EMBL/GenBank/DDBJ whole genome shotgun (WGS) entry which is preliminary data.</text>
</comment>
<organism evidence="1 2">
    <name type="scientific">Thyridium curvatum</name>
    <dbReference type="NCBI Taxonomy" id="1093900"/>
    <lineage>
        <taxon>Eukaryota</taxon>
        <taxon>Fungi</taxon>
        <taxon>Dikarya</taxon>
        <taxon>Ascomycota</taxon>
        <taxon>Pezizomycotina</taxon>
        <taxon>Sordariomycetes</taxon>
        <taxon>Sordariomycetidae</taxon>
        <taxon>Thyridiales</taxon>
        <taxon>Thyridiaceae</taxon>
        <taxon>Thyridium</taxon>
    </lineage>
</organism>